<proteinExistence type="predicted"/>
<evidence type="ECO:0000256" key="1">
    <source>
        <dbReference type="SAM" id="MobiDB-lite"/>
    </source>
</evidence>
<accession>A0AAV7LMG0</accession>
<dbReference type="Proteomes" id="UP001066276">
    <property type="component" value="Chromosome 11"/>
</dbReference>
<sequence>MAGWRDGFPGPDLVDRLGARDLLHVRAMNPDIGGRDVKEAQTEQEKTWILTGSDEHEERDLIKRGNRQPEVEFD</sequence>
<gene>
    <name evidence="2" type="ORF">NDU88_004756</name>
</gene>
<evidence type="ECO:0000313" key="3">
    <source>
        <dbReference type="Proteomes" id="UP001066276"/>
    </source>
</evidence>
<organism evidence="2 3">
    <name type="scientific">Pleurodeles waltl</name>
    <name type="common">Iberian ribbed newt</name>
    <dbReference type="NCBI Taxonomy" id="8319"/>
    <lineage>
        <taxon>Eukaryota</taxon>
        <taxon>Metazoa</taxon>
        <taxon>Chordata</taxon>
        <taxon>Craniata</taxon>
        <taxon>Vertebrata</taxon>
        <taxon>Euteleostomi</taxon>
        <taxon>Amphibia</taxon>
        <taxon>Batrachia</taxon>
        <taxon>Caudata</taxon>
        <taxon>Salamandroidea</taxon>
        <taxon>Salamandridae</taxon>
        <taxon>Pleurodelinae</taxon>
        <taxon>Pleurodeles</taxon>
    </lineage>
</organism>
<reference evidence="2" key="1">
    <citation type="journal article" date="2022" name="bioRxiv">
        <title>Sequencing and chromosome-scale assembly of the giantPleurodeles waltlgenome.</title>
        <authorList>
            <person name="Brown T."/>
            <person name="Elewa A."/>
            <person name="Iarovenko S."/>
            <person name="Subramanian E."/>
            <person name="Araus A.J."/>
            <person name="Petzold A."/>
            <person name="Susuki M."/>
            <person name="Suzuki K.-i.T."/>
            <person name="Hayashi T."/>
            <person name="Toyoda A."/>
            <person name="Oliveira C."/>
            <person name="Osipova E."/>
            <person name="Leigh N.D."/>
            <person name="Simon A."/>
            <person name="Yun M.H."/>
        </authorList>
    </citation>
    <scope>NUCLEOTIDE SEQUENCE</scope>
    <source>
        <strain evidence="2">20211129_DDA</strain>
        <tissue evidence="2">Liver</tissue>
    </source>
</reference>
<feature type="region of interest" description="Disordered" evidence="1">
    <location>
        <begin position="53"/>
        <end position="74"/>
    </location>
</feature>
<evidence type="ECO:0000313" key="2">
    <source>
        <dbReference type="EMBL" id="KAJ1091639.1"/>
    </source>
</evidence>
<protein>
    <submittedName>
        <fullName evidence="2">Uncharacterized protein</fullName>
    </submittedName>
</protein>
<dbReference type="EMBL" id="JANPWB010000015">
    <property type="protein sequence ID" value="KAJ1091639.1"/>
    <property type="molecule type" value="Genomic_DNA"/>
</dbReference>
<keyword evidence="3" id="KW-1185">Reference proteome</keyword>
<dbReference type="AlphaFoldDB" id="A0AAV7LMG0"/>
<comment type="caution">
    <text evidence="2">The sequence shown here is derived from an EMBL/GenBank/DDBJ whole genome shotgun (WGS) entry which is preliminary data.</text>
</comment>
<name>A0AAV7LMG0_PLEWA</name>